<dbReference type="EC" id="5.4.99.25" evidence="2"/>
<evidence type="ECO:0000256" key="3">
    <source>
        <dbReference type="ARBA" id="ARBA00022694"/>
    </source>
</evidence>
<dbReference type="SUPFAM" id="SSF55120">
    <property type="entry name" value="Pseudouridine synthase"/>
    <property type="match status" value="1"/>
</dbReference>
<proteinExistence type="inferred from homology"/>
<dbReference type="PANTHER" id="PTHR21568:SF0">
    <property type="entry name" value="TRNA PSEUDOURIDINE SYNTHASE PUS10"/>
    <property type="match status" value="1"/>
</dbReference>
<feature type="domain" description="Pus10 N-terminal eukaryotes" evidence="5">
    <location>
        <begin position="92"/>
        <end position="271"/>
    </location>
</feature>
<evidence type="ECO:0000256" key="4">
    <source>
        <dbReference type="ARBA" id="ARBA00023235"/>
    </source>
</evidence>
<dbReference type="NCBIfam" id="TIGR01213">
    <property type="entry name" value="pseudo_Pus10arc"/>
    <property type="match status" value="1"/>
</dbReference>
<dbReference type="Pfam" id="PF21237">
    <property type="entry name" value="Pus10_N_euk"/>
    <property type="match status" value="1"/>
</dbReference>
<comment type="caution">
    <text evidence="7">The sequence shown here is derived from an EMBL/GenBank/DDBJ whole genome shotgun (WGS) entry which is preliminary data.</text>
</comment>
<name>A0ABP1QAN0_9HEXA</name>
<keyword evidence="8" id="KW-1185">Reference proteome</keyword>
<dbReference type="InterPro" id="IPR020103">
    <property type="entry name" value="PsdUridine_synth_cat_dom_sf"/>
</dbReference>
<evidence type="ECO:0000313" key="7">
    <source>
        <dbReference type="EMBL" id="CAL8091587.1"/>
    </source>
</evidence>
<keyword evidence="3" id="KW-0819">tRNA processing</keyword>
<feature type="domain" description="Pus10-like C-terminal" evidence="6">
    <location>
        <begin position="277"/>
        <end position="511"/>
    </location>
</feature>
<evidence type="ECO:0000313" key="8">
    <source>
        <dbReference type="Proteomes" id="UP001642540"/>
    </source>
</evidence>
<evidence type="ECO:0000256" key="2">
    <source>
        <dbReference type="ARBA" id="ARBA00012787"/>
    </source>
</evidence>
<dbReference type="Gene3D" id="3.30.70.2510">
    <property type="match status" value="1"/>
</dbReference>
<dbReference type="InterPro" id="IPR048741">
    <property type="entry name" value="Pus10-like_C"/>
</dbReference>
<accession>A0ABP1QAN0</accession>
<gene>
    <name evidence="7" type="ORF">ODALV1_LOCUS7973</name>
</gene>
<sequence>MESQIVETGMRAEIIEELSKFGCCNLCILRYIGNTEPYIYRKDAKIIEQMLFGEQNAKSPSNCEDIRMETDELENDNVADQPSAKLLKKSPCPVCLGLLDLKYGASDAVLDKIASAVKAANIQAKSYTVNLSLPVAVQFRAYFLWYQLMEKFSKIYDGYPTMKPECICLKNAWKWLCTGRLKDKIDPDSDWVTDGCLTVNLSIKYEDEESECQTLGRQLRNASDRRSRSNGLSRGAVDLLFKDMSTFEFRRKFGDTVPIPSKYLVIDEISCSHIPVFVAGRYCKYTRNVSQTRWIVDGKRFHDASVEELIAHVVVPMMDADQAKFSASGREDVDVRMLGKGRPFVMEVINPKRTLFTQDNMNELRNKINSSTKLISVRDIQIADRKNAAKLKDGEEFKTKTYCALCRIPEGVVAPEMLEKLNSIKLPLVLQQQTPIRVLHRRSVATRERSILSINATPAKSTNLFKLRVQTQAGTYVKEFVHGDMGRTKPSVAEILECDADIVSLDVESVDFHWPPAIGD</sequence>
<evidence type="ECO:0000259" key="6">
    <source>
        <dbReference type="Pfam" id="PF21238"/>
    </source>
</evidence>
<dbReference type="EMBL" id="CAXLJM020000024">
    <property type="protein sequence ID" value="CAL8091587.1"/>
    <property type="molecule type" value="Genomic_DNA"/>
</dbReference>
<evidence type="ECO:0000259" key="5">
    <source>
        <dbReference type="Pfam" id="PF21237"/>
    </source>
</evidence>
<protein>
    <recommendedName>
        <fullName evidence="2">tRNA pseudouridine(55) synthase</fullName>
        <ecNumber evidence="2">5.4.99.25</ecNumber>
    </recommendedName>
</protein>
<dbReference type="PANTHER" id="PTHR21568">
    <property type="entry name" value="TRNA PSEUDOURIDINE SYNTHASE PUS10"/>
    <property type="match status" value="1"/>
</dbReference>
<dbReference type="Pfam" id="PF21238">
    <property type="entry name" value="Pus10_C"/>
    <property type="match status" value="1"/>
</dbReference>
<dbReference type="InterPro" id="IPR039894">
    <property type="entry name" value="Pus10-like"/>
</dbReference>
<dbReference type="Gene3D" id="3.30.70.3190">
    <property type="match status" value="1"/>
</dbReference>
<evidence type="ECO:0000256" key="1">
    <source>
        <dbReference type="ARBA" id="ARBA00009652"/>
    </source>
</evidence>
<dbReference type="Proteomes" id="UP001642540">
    <property type="component" value="Unassembled WGS sequence"/>
</dbReference>
<dbReference type="InterPro" id="IPR048742">
    <property type="entry name" value="Pus10_N_euk"/>
</dbReference>
<comment type="similarity">
    <text evidence="1">Belongs to the pseudouridine synthase Pus10 family.</text>
</comment>
<reference evidence="7 8" key="1">
    <citation type="submission" date="2024-08" db="EMBL/GenBank/DDBJ databases">
        <authorList>
            <person name="Cucini C."/>
            <person name="Frati F."/>
        </authorList>
    </citation>
    <scope>NUCLEOTIDE SEQUENCE [LARGE SCALE GENOMIC DNA]</scope>
</reference>
<organism evidence="7 8">
    <name type="scientific">Orchesella dallaii</name>
    <dbReference type="NCBI Taxonomy" id="48710"/>
    <lineage>
        <taxon>Eukaryota</taxon>
        <taxon>Metazoa</taxon>
        <taxon>Ecdysozoa</taxon>
        <taxon>Arthropoda</taxon>
        <taxon>Hexapoda</taxon>
        <taxon>Collembola</taxon>
        <taxon>Entomobryomorpha</taxon>
        <taxon>Entomobryoidea</taxon>
        <taxon>Orchesellidae</taxon>
        <taxon>Orchesellinae</taxon>
        <taxon>Orchesella</taxon>
    </lineage>
</organism>
<keyword evidence="4" id="KW-0413">Isomerase</keyword>